<dbReference type="InterPro" id="IPR051702">
    <property type="entry name" value="SH3_domain_YSC84-like"/>
</dbReference>
<dbReference type="CDD" id="cd11524">
    <property type="entry name" value="SYLF"/>
    <property type="match status" value="1"/>
</dbReference>
<feature type="compositionally biased region" description="Low complexity" evidence="1">
    <location>
        <begin position="128"/>
        <end position="151"/>
    </location>
</feature>
<proteinExistence type="predicted"/>
<sequence>MVSQPTSETAKDTGANYSAASAAGTFDDAKNPPLPPRPVSRENREPPAYTQQAPQQASQQGGQYSQQYIPQPYIPQEYSQQPSYQQYPAQYSQVHQDAQNPQNPQNLQPQPQFAPPPTRPLSSGNGLPPSANQQNQQQPAPSSSSSSSTSSKPNMRERFYQWSVKVGAPVNRLTNKLGSEAFWPSSLDLESDKAARILTSFCHDGFYTDVPPAPAAPAADGSSSSEAAVPPGPKGKAQKSLVKIPPEAIRQAAGLAIFTTFRTGLHISGAGGSGVIVARLPDGGWSPPSGFLVHTLGAGLLVGLDIYDCVCVLRTPEAVEAFTKARVSLGGEVGLVAGPVGVGGSVEAAVLAKSSSKSPIWSYMKSRGFYAGVQADGTVIVRRPDANGEFYGQRGISVEQILRGQVPPPNYNSGSSIPPWPVATRKLMEALKAAEGRTDVDSAVIREVSSGPTPGDLGMADAEREIEVPQSEKEKAQYA</sequence>
<dbReference type="Proteomes" id="UP001642482">
    <property type="component" value="Unassembled WGS sequence"/>
</dbReference>
<dbReference type="PANTHER" id="PTHR15629:SF8">
    <property type="entry name" value="DUF500 DOMAIN PROTEIN (AFU_ORTHOLOGUE AFUA_5G07310)"/>
    <property type="match status" value="1"/>
</dbReference>
<dbReference type="Pfam" id="PF04366">
    <property type="entry name" value="Ysc84"/>
    <property type="match status" value="1"/>
</dbReference>
<evidence type="ECO:0000313" key="3">
    <source>
        <dbReference type="EMBL" id="CAK7233721.1"/>
    </source>
</evidence>
<feature type="compositionally biased region" description="Basic and acidic residues" evidence="1">
    <location>
        <begin position="461"/>
        <end position="479"/>
    </location>
</feature>
<feature type="region of interest" description="Disordered" evidence="1">
    <location>
        <begin position="442"/>
        <end position="479"/>
    </location>
</feature>
<accession>A0ABP0CRK6</accession>
<protein>
    <recommendedName>
        <fullName evidence="2">Ysc84 actin-binding domain-containing protein</fullName>
    </recommendedName>
</protein>
<evidence type="ECO:0000259" key="2">
    <source>
        <dbReference type="Pfam" id="PF04366"/>
    </source>
</evidence>
<name>A0ABP0CRK6_9PEZI</name>
<feature type="region of interest" description="Disordered" evidence="1">
    <location>
        <begin position="213"/>
        <end position="239"/>
    </location>
</feature>
<dbReference type="InterPro" id="IPR007461">
    <property type="entry name" value="Ysc84_actin-binding"/>
</dbReference>
<comment type="caution">
    <text evidence="3">The sequence shown here is derived from an EMBL/GenBank/DDBJ whole genome shotgun (WGS) entry which is preliminary data.</text>
</comment>
<feature type="domain" description="Ysc84 actin-binding" evidence="2">
    <location>
        <begin position="294"/>
        <end position="434"/>
    </location>
</feature>
<feature type="region of interest" description="Disordered" evidence="1">
    <location>
        <begin position="1"/>
        <end position="154"/>
    </location>
</feature>
<gene>
    <name evidence="3" type="ORF">SEUCBS140593_008696</name>
</gene>
<organism evidence="3 4">
    <name type="scientific">Sporothrix eucalyptigena</name>
    <dbReference type="NCBI Taxonomy" id="1812306"/>
    <lineage>
        <taxon>Eukaryota</taxon>
        <taxon>Fungi</taxon>
        <taxon>Dikarya</taxon>
        <taxon>Ascomycota</taxon>
        <taxon>Pezizomycotina</taxon>
        <taxon>Sordariomycetes</taxon>
        <taxon>Sordariomycetidae</taxon>
        <taxon>Ophiostomatales</taxon>
        <taxon>Ophiostomataceae</taxon>
        <taxon>Sporothrix</taxon>
    </lineage>
</organism>
<evidence type="ECO:0000313" key="4">
    <source>
        <dbReference type="Proteomes" id="UP001642482"/>
    </source>
</evidence>
<keyword evidence="4" id="KW-1185">Reference proteome</keyword>
<feature type="compositionally biased region" description="Low complexity" evidence="1">
    <location>
        <begin position="46"/>
        <end position="111"/>
    </location>
</feature>
<evidence type="ECO:0000256" key="1">
    <source>
        <dbReference type="SAM" id="MobiDB-lite"/>
    </source>
</evidence>
<dbReference type="EMBL" id="CAWUHD010000125">
    <property type="protein sequence ID" value="CAK7233721.1"/>
    <property type="molecule type" value="Genomic_DNA"/>
</dbReference>
<dbReference type="PANTHER" id="PTHR15629">
    <property type="entry name" value="SH3YL1 PROTEIN"/>
    <property type="match status" value="1"/>
</dbReference>
<reference evidence="3 4" key="1">
    <citation type="submission" date="2024-01" db="EMBL/GenBank/DDBJ databases">
        <authorList>
            <person name="Allen C."/>
            <person name="Tagirdzhanova G."/>
        </authorList>
    </citation>
    <scope>NUCLEOTIDE SEQUENCE [LARGE SCALE GENOMIC DNA]</scope>
</reference>
<feature type="compositionally biased region" description="Low complexity" evidence="1">
    <location>
        <begin position="216"/>
        <end position="228"/>
    </location>
</feature>